<dbReference type="GO" id="GO:0031956">
    <property type="term" value="F:medium-chain fatty acid-CoA ligase activity"/>
    <property type="evidence" value="ECO:0007669"/>
    <property type="project" value="TreeGrafter"/>
</dbReference>
<feature type="domain" description="AMP-dependent synthetase/ligase" evidence="4">
    <location>
        <begin position="96"/>
        <end position="486"/>
    </location>
</feature>
<dbReference type="SUPFAM" id="SSF56801">
    <property type="entry name" value="Acetyl-CoA synthetase-like"/>
    <property type="match status" value="1"/>
</dbReference>
<dbReference type="Gene3D" id="3.40.50.12780">
    <property type="entry name" value="N-terminal domain of ligase-like"/>
    <property type="match status" value="1"/>
</dbReference>
<feature type="domain" description="AMP-binding enzyme C-terminal" evidence="5">
    <location>
        <begin position="537"/>
        <end position="612"/>
    </location>
</feature>
<dbReference type="FunFam" id="3.30.300.30:FF:000008">
    <property type="entry name" value="2,3-dihydroxybenzoate-AMP ligase"/>
    <property type="match status" value="1"/>
</dbReference>
<dbReference type="InterPro" id="IPR025110">
    <property type="entry name" value="AMP-bd_C"/>
</dbReference>
<reference evidence="6" key="1">
    <citation type="submission" date="2019-11" db="EMBL/GenBank/DDBJ databases">
        <authorList>
            <person name="Feng L."/>
        </authorList>
    </citation>
    <scope>NUCLEOTIDE SEQUENCE</scope>
    <source>
        <strain evidence="6">CbolteaeLFYP116</strain>
    </source>
</reference>
<dbReference type="EMBL" id="CACRTF010000017">
    <property type="protein sequence ID" value="VYT52103.1"/>
    <property type="molecule type" value="Genomic_DNA"/>
</dbReference>
<evidence type="ECO:0000259" key="5">
    <source>
        <dbReference type="Pfam" id="PF13193"/>
    </source>
</evidence>
<dbReference type="Gene3D" id="3.30.300.30">
    <property type="match status" value="1"/>
</dbReference>
<evidence type="ECO:0000256" key="2">
    <source>
        <dbReference type="ARBA" id="ARBA00022598"/>
    </source>
</evidence>
<dbReference type="GeneID" id="23113292"/>
<dbReference type="AlphaFoldDB" id="A0A6N2XDA7"/>
<protein>
    <submittedName>
        <fullName evidence="6">Long-chain-fatty-acid--CoA ligase</fullName>
        <ecNumber evidence="6">6.2.1.3</ecNumber>
    </submittedName>
</protein>
<dbReference type="GO" id="GO:0004467">
    <property type="term" value="F:long-chain fatty acid-CoA ligase activity"/>
    <property type="evidence" value="ECO:0007669"/>
    <property type="project" value="UniProtKB-EC"/>
</dbReference>
<dbReference type="PROSITE" id="PS00455">
    <property type="entry name" value="AMP_BINDING"/>
    <property type="match status" value="1"/>
</dbReference>
<dbReference type="InterPro" id="IPR045851">
    <property type="entry name" value="AMP-bd_C_sf"/>
</dbReference>
<dbReference type="InterPro" id="IPR020845">
    <property type="entry name" value="AMP-binding_CS"/>
</dbReference>
<dbReference type="InterPro" id="IPR042099">
    <property type="entry name" value="ANL_N_sf"/>
</dbReference>
<dbReference type="InterPro" id="IPR000873">
    <property type="entry name" value="AMP-dep_synth/lig_dom"/>
</dbReference>
<evidence type="ECO:0000259" key="4">
    <source>
        <dbReference type="Pfam" id="PF00501"/>
    </source>
</evidence>
<dbReference type="Pfam" id="PF13193">
    <property type="entry name" value="AMP-binding_C"/>
    <property type="match status" value="1"/>
</dbReference>
<dbReference type="PANTHER" id="PTHR43201">
    <property type="entry name" value="ACYL-COA SYNTHETASE"/>
    <property type="match status" value="1"/>
</dbReference>
<dbReference type="Pfam" id="PF00501">
    <property type="entry name" value="AMP-binding"/>
    <property type="match status" value="1"/>
</dbReference>
<evidence type="ECO:0000256" key="3">
    <source>
        <dbReference type="SAM" id="MobiDB-lite"/>
    </source>
</evidence>
<dbReference type="PANTHER" id="PTHR43201:SF5">
    <property type="entry name" value="MEDIUM-CHAIN ACYL-COA LIGASE ACSF2, MITOCHONDRIAL"/>
    <property type="match status" value="1"/>
</dbReference>
<keyword evidence="2 6" id="KW-0436">Ligase</keyword>
<dbReference type="RefSeq" id="WP_002575446.1">
    <property type="nucleotide sequence ID" value="NZ_CACRTF010000017.1"/>
</dbReference>
<evidence type="ECO:0000256" key="1">
    <source>
        <dbReference type="ARBA" id="ARBA00006432"/>
    </source>
</evidence>
<gene>
    <name evidence="6" type="primary">lcfB_2</name>
    <name evidence="6" type="ORF">CBLFYP116_04861</name>
</gene>
<dbReference type="EC" id="6.2.1.3" evidence="6"/>
<organism evidence="6">
    <name type="scientific">Enterocloster bolteae</name>
    <dbReference type="NCBI Taxonomy" id="208479"/>
    <lineage>
        <taxon>Bacteria</taxon>
        <taxon>Bacillati</taxon>
        <taxon>Bacillota</taxon>
        <taxon>Clostridia</taxon>
        <taxon>Lachnospirales</taxon>
        <taxon>Lachnospiraceae</taxon>
        <taxon>Enterocloster</taxon>
    </lineage>
</organism>
<proteinExistence type="inferred from homology"/>
<sequence length="699" mass="77856">MEDLIDGKRRIEAVVCRDENSPGEASFLFDRNGCLLDFRGAVPCSEAFADMLSGICRNKPLVSGREYVEAMWEGRPYHVCLNRYIHLTLGELADIQARRFPDREAVVDSLAGVRLTYREVKRRSDGLAKGLMHIGILKGDHVAVIMDNCWENVVTKIAIEKTGAVIVNLNIHEKKDMLECLLHRADVKAVILKQGIKNREHMDMFYQISPELKEAVPGRIYAPRLPLLRHVIVTDQERPRSCAWQFEKLMELGMSMGDSLLKERMKAVRPFDDATIIHTSGTSGVPKGVMLNHYQILENAWIHVQYLGLEKEDRLCMTPPMFHSFGCVGSVLSSMMAGAALVCYEKTDRICLLEMLRKERCTVLCSVPTVYIRLIREMREGKAGREDLCLRLCVTAGAPCPEHTLRDMKRVMGAEAAVVMYGMTEAGPGISSTSMDDSLETAVSTVGRLWPGVTGRIQDLTTGRVLGPGRAGELCIKSYGVMKGYYNNPEETEKAVDREGWLHTGDIASLSEDGLLTLKGRCKDLIIRGGENISPREIEDFIRNYEPVEDVAVVGAPDEQYGELVYAFIRPKEGAVVTKEGLRNWCRGKIATIKIPQEIELTDHFPISATGKISKGQLRSLAREHLEGRGTRQTEPETGEGGLRQTETEGLRQTETGTGELRQAETESGGLRRSDRETAVSGQRAGETGKDGRDTWQKS</sequence>
<feature type="compositionally biased region" description="Basic and acidic residues" evidence="3">
    <location>
        <begin position="662"/>
        <end position="678"/>
    </location>
</feature>
<accession>A0A6N2XDA7</accession>
<feature type="compositionally biased region" description="Basic and acidic residues" evidence="3">
    <location>
        <begin position="625"/>
        <end position="635"/>
    </location>
</feature>
<feature type="compositionally biased region" description="Basic and acidic residues" evidence="3">
    <location>
        <begin position="687"/>
        <end position="699"/>
    </location>
</feature>
<comment type="similarity">
    <text evidence="1">Belongs to the ATP-dependent AMP-binding enzyme family.</text>
</comment>
<evidence type="ECO:0000313" key="6">
    <source>
        <dbReference type="EMBL" id="VYT52103.1"/>
    </source>
</evidence>
<feature type="region of interest" description="Disordered" evidence="3">
    <location>
        <begin position="625"/>
        <end position="699"/>
    </location>
</feature>
<name>A0A6N2XDA7_9FIRM</name>